<dbReference type="CDD" id="cd03809">
    <property type="entry name" value="GT4_MtfB-like"/>
    <property type="match status" value="1"/>
</dbReference>
<name>A0A841LF78_9SPHN</name>
<reference evidence="1 2" key="1">
    <citation type="submission" date="2020-08" db="EMBL/GenBank/DDBJ databases">
        <title>Genomic Encyclopedia of Type Strains, Phase IV (KMG-IV): sequencing the most valuable type-strain genomes for metagenomic binning, comparative biology and taxonomic classification.</title>
        <authorList>
            <person name="Goeker M."/>
        </authorList>
    </citation>
    <scope>NUCLEOTIDE SEQUENCE [LARGE SCALE GENOMIC DNA]</scope>
    <source>
        <strain evidence="1 2">DSM 102189</strain>
    </source>
</reference>
<evidence type="ECO:0000313" key="2">
    <source>
        <dbReference type="Proteomes" id="UP000538147"/>
    </source>
</evidence>
<evidence type="ECO:0000313" key="1">
    <source>
        <dbReference type="EMBL" id="MBB6227812.1"/>
    </source>
</evidence>
<sequence>MAANNAPLLLDATRLVWRRWEGLRPTGIDRICLAWLAHYAPHAQAVIVQRRAKAILPVAASRKLFALLAEDEGTAADRTGFRWRMARLAARHGTDLARSLPGRGRIWLNPGHTGLNTPGLDGWCRATDIKPVYLVHDLIPITHPQFCRAGEAERHHLRMRAMLSTGHGLVANSGHTLETVVDFAGNHGLPMPPAIVAWPGTPELRAVRLAASKAPPTFVVLGTIESRKNHMLLLDVWEQLWKAHGPAAPQLTIIGRRGWACDDVLARLDAGGFGTSVLEAGAVEDADIARLLSGARALLFPSHAEGYGLPLVEALGAGVPVIASDLPVFREIGQAVPDLLPPDDVAGWTSAIVDYAAADSERRAAQMARMQGFSAPDWPSHFARVDAFITQLAAAGGSQVLA</sequence>
<dbReference type="EMBL" id="JACIIV010000013">
    <property type="protein sequence ID" value="MBB6227812.1"/>
    <property type="molecule type" value="Genomic_DNA"/>
</dbReference>
<gene>
    <name evidence="1" type="ORF">FHS79_001993</name>
</gene>
<organism evidence="1 2">
    <name type="scientific">Polymorphobacter multimanifer</name>
    <dbReference type="NCBI Taxonomy" id="1070431"/>
    <lineage>
        <taxon>Bacteria</taxon>
        <taxon>Pseudomonadati</taxon>
        <taxon>Pseudomonadota</taxon>
        <taxon>Alphaproteobacteria</taxon>
        <taxon>Sphingomonadales</taxon>
        <taxon>Sphingosinicellaceae</taxon>
        <taxon>Polymorphobacter</taxon>
    </lineage>
</organism>
<dbReference type="PANTHER" id="PTHR46401">
    <property type="entry name" value="GLYCOSYLTRANSFERASE WBBK-RELATED"/>
    <property type="match status" value="1"/>
</dbReference>
<keyword evidence="1" id="KW-0808">Transferase</keyword>
<dbReference type="SUPFAM" id="SSF53756">
    <property type="entry name" value="UDP-Glycosyltransferase/glycogen phosphorylase"/>
    <property type="match status" value="1"/>
</dbReference>
<keyword evidence="2" id="KW-1185">Reference proteome</keyword>
<dbReference type="RefSeq" id="WP_184199061.1">
    <property type="nucleotide sequence ID" value="NZ_BMOX01000032.1"/>
</dbReference>
<dbReference type="GO" id="GO:0016757">
    <property type="term" value="F:glycosyltransferase activity"/>
    <property type="evidence" value="ECO:0007669"/>
    <property type="project" value="TreeGrafter"/>
</dbReference>
<dbReference type="Pfam" id="PF13692">
    <property type="entry name" value="Glyco_trans_1_4"/>
    <property type="match status" value="1"/>
</dbReference>
<protein>
    <submittedName>
        <fullName evidence="1">Glycosyltransferase involved in cell wall biosynthesis</fullName>
    </submittedName>
</protein>
<comment type="caution">
    <text evidence="1">The sequence shown here is derived from an EMBL/GenBank/DDBJ whole genome shotgun (WGS) entry which is preliminary data.</text>
</comment>
<accession>A0A841LF78</accession>
<dbReference type="AlphaFoldDB" id="A0A841LF78"/>
<dbReference type="Gene3D" id="3.40.50.2000">
    <property type="entry name" value="Glycogen Phosphorylase B"/>
    <property type="match status" value="1"/>
</dbReference>
<dbReference type="PANTHER" id="PTHR46401:SF9">
    <property type="entry name" value="MANNOSYLTRANSFERASE A"/>
    <property type="match status" value="1"/>
</dbReference>
<dbReference type="Proteomes" id="UP000538147">
    <property type="component" value="Unassembled WGS sequence"/>
</dbReference>
<proteinExistence type="predicted"/>